<dbReference type="SUPFAM" id="SSF48403">
    <property type="entry name" value="Ankyrin repeat"/>
    <property type="match status" value="1"/>
</dbReference>
<dbReference type="SUPFAM" id="SSF50156">
    <property type="entry name" value="PDZ domain-like"/>
    <property type="match status" value="1"/>
</dbReference>
<dbReference type="Gene3D" id="1.10.840.10">
    <property type="entry name" value="Ras guanine-nucleotide exchange factors catalytic domain"/>
    <property type="match status" value="1"/>
</dbReference>
<feature type="domain" description="Ras-GEF" evidence="6">
    <location>
        <begin position="1012"/>
        <end position="1235"/>
    </location>
</feature>
<dbReference type="Proteomes" id="UP000030762">
    <property type="component" value="Unassembled WGS sequence"/>
</dbReference>
<dbReference type="InterPro" id="IPR036034">
    <property type="entry name" value="PDZ_sf"/>
</dbReference>
<dbReference type="InterPro" id="IPR001895">
    <property type="entry name" value="RASGEF_cat_dom"/>
</dbReference>
<sequence>MSACVGSTGRGLLRDLWSFEDEDDSVSSKRPSEASSLRSPNPLLLIQTHDSDSDDDAKAYGAIDVGLRTLDLVVSPSASTVLKEGWLVKRGHNWHTWKTRWFVLYRDARLVYYRNPKLKKVKGCLRLDDGIVKVQFADTYQTKRKYSFQVVKGYYVLFCSCTTKVEADEWVHALRRVRTLSPSDTEGPVSLTSLVPNEASVAAQLASKPYASTIDRQIELFRLRATTTVAGNNPMTPTSLLRFISELENQIMQSIFFCNDDNTRLAVRYYVEDKVFLPLIELFYSGVLRHAHAPSPMHLQKLRNLPPHHLNPTDATDDWSFAINSLSTIDTVSLPSHKLWVLLETIAWIDETLRATPDATPECRRCVLSYVLVHAAIEDLAVLAQLLEWTQLYLPRCGHPNDSTYFGHFVDALAWLQRYDGSVGATSIPALTLPFSTPEIGIQLSAVVSDRGARVASIKKHSQASLCPALTSDLVLVGINETLVLSWTLFDIIDFLRAAPLPKRLAFVSDADYDKLTATPDFDAFLFCLCASRGDIAGLQALVDEHGDAALHRVCKWDRSLLLASLPWLPASQDTPLHAAVSAGQARMVVELLEEHRVNPTVCNASGQSPLHVLQSHIPEIAPTLFGHGGQRILDCRDPRGYTPLMLQCGRGNAEGVVTLLGLGADLNAVAWSNGTTALCEAVAAADLSLVDVCLLRGANVRHANLQRETPLHIAARAGHLKLLQFLLAGGALVSTQNRLGMTPAAVLLQAPPASSQVLLDCLVLLATPSVLEIPDMWGRRLVHYASQLEVGLKDVMEFLLGRGANGHALDLFGDAPREYRRHPKDHGVQYAPPTAHMRHLGVTLNTLADGKLQLQSGRLEDLLTYLIADKSMRLQDMFAFVLNSATYMDMASLLVLLKAKTAQSQKGLKKAWSVANFQRDPNCGALFFLAVTAYLHPGLASTPEFTDCLGVVGTSAQLATYVHGLERYYRAGAPSPLYADLYDHMTGMYSVKPSYDGARARVGRLNPMSTSALDLARQCTLVSHAVFAQIPIRQLLQPKCSHTGFLAARHWFQHLSALVINYVLLEESPPARADVVAFFVEVAVQCFETFQNFDSFIAILYALQSTAVFRLKRTMTYLSTDTAETLAKYQVYTQNGSRDMNRVMKTIKPPCMPYIGLYLQNVVGLHELPKYEEEMIVNFNRLRLLGSLAQDLLSYQSTPYPMASSYKMEALLHVDLAFPTDEARYERSHAIESRASIDALAAETTPPETPRRSSVSRDSVDSATSLFPRLRFSSFSSKRDRTSSATGLVWV</sequence>
<dbReference type="SMART" id="SM00233">
    <property type="entry name" value="PH"/>
    <property type="match status" value="1"/>
</dbReference>
<dbReference type="PROSITE" id="PS50003">
    <property type="entry name" value="PH_DOMAIN"/>
    <property type="match status" value="1"/>
</dbReference>
<dbReference type="SUPFAM" id="SSF48366">
    <property type="entry name" value="Ras GEF"/>
    <property type="match status" value="1"/>
</dbReference>
<dbReference type="GO" id="GO:0005085">
    <property type="term" value="F:guanyl-nucleotide exchange factor activity"/>
    <property type="evidence" value="ECO:0007669"/>
    <property type="project" value="UniProtKB-KW"/>
</dbReference>
<reference evidence="7 8" key="1">
    <citation type="submission" date="2012-04" db="EMBL/GenBank/DDBJ databases">
        <title>The Genome Sequence of Saprolegnia declina VS20.</title>
        <authorList>
            <consortium name="The Broad Institute Genome Sequencing Platform"/>
            <person name="Russ C."/>
            <person name="Nusbaum C."/>
            <person name="Tyler B."/>
            <person name="van West P."/>
            <person name="Dieguez-Uribeondo J."/>
            <person name="de Bruijn I."/>
            <person name="Tripathy S."/>
            <person name="Jiang R."/>
            <person name="Young S.K."/>
            <person name="Zeng Q."/>
            <person name="Gargeya S."/>
            <person name="Fitzgerald M."/>
            <person name="Haas B."/>
            <person name="Abouelleil A."/>
            <person name="Alvarado L."/>
            <person name="Arachchi H.M."/>
            <person name="Berlin A."/>
            <person name="Chapman S.B."/>
            <person name="Goldberg J."/>
            <person name="Griggs A."/>
            <person name="Gujja S."/>
            <person name="Hansen M."/>
            <person name="Howarth C."/>
            <person name="Imamovic A."/>
            <person name="Larimer J."/>
            <person name="McCowen C."/>
            <person name="Montmayeur A."/>
            <person name="Murphy C."/>
            <person name="Neiman D."/>
            <person name="Pearson M."/>
            <person name="Priest M."/>
            <person name="Roberts A."/>
            <person name="Saif S."/>
            <person name="Shea T."/>
            <person name="Sisk P."/>
            <person name="Sykes S."/>
            <person name="Wortman J."/>
            <person name="Nusbaum C."/>
            <person name="Birren B."/>
        </authorList>
    </citation>
    <scope>NUCLEOTIDE SEQUENCE [LARGE SCALE GENOMIC DNA]</scope>
    <source>
        <strain evidence="7 8">VS20</strain>
    </source>
</reference>
<dbReference type="GeneID" id="19947069"/>
<dbReference type="OMA" id="WAEQCTL"/>
<evidence type="ECO:0000259" key="6">
    <source>
        <dbReference type="PROSITE" id="PS50009"/>
    </source>
</evidence>
<dbReference type="SUPFAM" id="SSF50729">
    <property type="entry name" value="PH domain-like"/>
    <property type="match status" value="1"/>
</dbReference>
<dbReference type="InParanoid" id="T0QQP9"/>
<dbReference type="PROSITE" id="PS50009">
    <property type="entry name" value="RASGEF_CAT"/>
    <property type="match status" value="1"/>
</dbReference>
<feature type="repeat" description="ANK" evidence="2">
    <location>
        <begin position="640"/>
        <end position="672"/>
    </location>
</feature>
<dbReference type="SUPFAM" id="SSF109993">
    <property type="entry name" value="VPS9 domain"/>
    <property type="match status" value="1"/>
</dbReference>
<proteinExistence type="predicted"/>
<dbReference type="SMART" id="SM00147">
    <property type="entry name" value="RasGEF"/>
    <property type="match status" value="1"/>
</dbReference>
<dbReference type="Gene3D" id="1.25.40.20">
    <property type="entry name" value="Ankyrin repeat-containing domain"/>
    <property type="match status" value="1"/>
</dbReference>
<dbReference type="FunFam" id="2.30.29.30:FF:000286">
    <property type="entry name" value="PH-protein kinase domain containing protein"/>
    <property type="match status" value="1"/>
</dbReference>
<dbReference type="STRING" id="1156394.T0QQP9"/>
<gene>
    <name evidence="7" type="ORF">SDRG_06342</name>
</gene>
<organism evidence="7 8">
    <name type="scientific">Saprolegnia diclina (strain VS20)</name>
    <dbReference type="NCBI Taxonomy" id="1156394"/>
    <lineage>
        <taxon>Eukaryota</taxon>
        <taxon>Sar</taxon>
        <taxon>Stramenopiles</taxon>
        <taxon>Oomycota</taxon>
        <taxon>Saprolegniomycetes</taxon>
        <taxon>Saprolegniales</taxon>
        <taxon>Saprolegniaceae</taxon>
        <taxon>Saprolegnia</taxon>
    </lineage>
</organism>
<evidence type="ECO:0000256" key="2">
    <source>
        <dbReference type="PROSITE-ProRule" id="PRU00023"/>
    </source>
</evidence>
<dbReference type="eggNOG" id="KOG4177">
    <property type="taxonomic scope" value="Eukaryota"/>
</dbReference>
<evidence type="ECO:0000313" key="8">
    <source>
        <dbReference type="Proteomes" id="UP000030762"/>
    </source>
</evidence>
<dbReference type="EMBL" id="JH767148">
    <property type="protein sequence ID" value="EQC36235.1"/>
    <property type="molecule type" value="Genomic_DNA"/>
</dbReference>
<dbReference type="InterPro" id="IPR011993">
    <property type="entry name" value="PH-like_dom_sf"/>
</dbReference>
<feature type="domain" description="PH" evidence="5">
    <location>
        <begin position="80"/>
        <end position="179"/>
    </location>
</feature>
<evidence type="ECO:0000259" key="5">
    <source>
        <dbReference type="PROSITE" id="PS50003"/>
    </source>
</evidence>
<feature type="repeat" description="ANK" evidence="2">
    <location>
        <begin position="572"/>
        <end position="605"/>
    </location>
</feature>
<dbReference type="PANTHER" id="PTHR23113">
    <property type="entry name" value="GUANINE NUCLEOTIDE EXCHANGE FACTOR"/>
    <property type="match status" value="1"/>
</dbReference>
<dbReference type="PROSITE" id="PS50088">
    <property type="entry name" value="ANK_REPEAT"/>
    <property type="match status" value="3"/>
</dbReference>
<feature type="repeat" description="ANK" evidence="2">
    <location>
        <begin position="707"/>
        <end position="739"/>
    </location>
</feature>
<dbReference type="OrthoDB" id="546434at2759"/>
<keyword evidence="2" id="KW-0040">ANK repeat</keyword>
<evidence type="ECO:0000313" key="7">
    <source>
        <dbReference type="EMBL" id="EQC36235.1"/>
    </source>
</evidence>
<dbReference type="InterPro" id="IPR036964">
    <property type="entry name" value="RASGEF_cat_dom_sf"/>
</dbReference>
<dbReference type="InterPro" id="IPR037191">
    <property type="entry name" value="VPS9_dom_sf"/>
</dbReference>
<name>T0QQP9_SAPDV</name>
<evidence type="ECO:0000256" key="3">
    <source>
        <dbReference type="PROSITE-ProRule" id="PRU00168"/>
    </source>
</evidence>
<keyword evidence="8" id="KW-1185">Reference proteome</keyword>
<dbReference type="InterPro" id="IPR036770">
    <property type="entry name" value="Ankyrin_rpt-contain_sf"/>
</dbReference>
<accession>T0QQP9</accession>
<dbReference type="Pfam" id="PF00169">
    <property type="entry name" value="PH"/>
    <property type="match status" value="1"/>
</dbReference>
<dbReference type="SMART" id="SM00248">
    <property type="entry name" value="ANK"/>
    <property type="match status" value="5"/>
</dbReference>
<dbReference type="InterPro" id="IPR023578">
    <property type="entry name" value="Ras_GEF_dom_sf"/>
</dbReference>
<evidence type="ECO:0000256" key="1">
    <source>
        <dbReference type="ARBA" id="ARBA00022658"/>
    </source>
</evidence>
<keyword evidence="1 3" id="KW-0344">Guanine-nucleotide releasing factor</keyword>
<dbReference type="Gene3D" id="2.30.29.30">
    <property type="entry name" value="Pleckstrin-homology domain (PH domain)/Phosphotyrosine-binding domain (PTB)"/>
    <property type="match status" value="1"/>
</dbReference>
<dbReference type="InterPro" id="IPR002110">
    <property type="entry name" value="Ankyrin_rpt"/>
</dbReference>
<dbReference type="eggNOG" id="KOG3417">
    <property type="taxonomic scope" value="Eukaryota"/>
</dbReference>
<dbReference type="PROSITE" id="PS50297">
    <property type="entry name" value="ANK_REP_REGION"/>
    <property type="match status" value="2"/>
</dbReference>
<dbReference type="InterPro" id="IPR001849">
    <property type="entry name" value="PH_domain"/>
</dbReference>
<dbReference type="RefSeq" id="XP_008610341.1">
    <property type="nucleotide sequence ID" value="XM_008612119.1"/>
</dbReference>
<dbReference type="Pfam" id="PF13857">
    <property type="entry name" value="Ank_5"/>
    <property type="match status" value="1"/>
</dbReference>
<dbReference type="GO" id="GO:0007264">
    <property type="term" value="P:small GTPase-mediated signal transduction"/>
    <property type="evidence" value="ECO:0007669"/>
    <property type="project" value="InterPro"/>
</dbReference>
<dbReference type="InterPro" id="IPR008937">
    <property type="entry name" value="Ras-like_GEF"/>
</dbReference>
<dbReference type="Pfam" id="PF12796">
    <property type="entry name" value="Ank_2"/>
    <property type="match status" value="1"/>
</dbReference>
<feature type="region of interest" description="Disordered" evidence="4">
    <location>
        <begin position="1238"/>
        <end position="1260"/>
    </location>
</feature>
<protein>
    <submittedName>
        <fullName evidence="7">Uncharacterized protein</fullName>
    </submittedName>
</protein>
<dbReference type="Pfam" id="PF00617">
    <property type="entry name" value="RasGEF"/>
    <property type="match status" value="1"/>
</dbReference>
<evidence type="ECO:0000256" key="4">
    <source>
        <dbReference type="SAM" id="MobiDB-lite"/>
    </source>
</evidence>
<dbReference type="VEuPathDB" id="FungiDB:SDRG_06342"/>
<dbReference type="PANTHER" id="PTHR23113:SF99">
    <property type="entry name" value="RASGEF DOMAIN-CONTAINING PROTEIN"/>
    <property type="match status" value="1"/>
</dbReference>